<comment type="caution">
    <text evidence="3">The sequence shown here is derived from an EMBL/GenBank/DDBJ whole genome shotgun (WGS) entry which is preliminary data.</text>
</comment>
<reference evidence="4" key="2">
    <citation type="submission" date="2017-03" db="EMBL/GenBank/DDBJ databases">
        <title>Phytopthora megakarya and P. palmivora, two closely related causual agents of cacao black pod achieved similar genome size and gene model numbers by different mechanisms.</title>
        <authorList>
            <person name="Ali S."/>
            <person name="Shao J."/>
            <person name="Larry D.J."/>
            <person name="Kronmiller B."/>
            <person name="Shen D."/>
            <person name="Strem M.D."/>
            <person name="Melnick R.L."/>
            <person name="Guiltinan M.J."/>
            <person name="Tyler B.M."/>
            <person name="Meinhardt L.W."/>
            <person name="Bailey B.A."/>
        </authorList>
    </citation>
    <scope>NUCLEOTIDE SEQUENCE [LARGE SCALE GENOMIC DNA]</scope>
    <source>
        <strain evidence="4">zdho120</strain>
    </source>
</reference>
<protein>
    <submittedName>
        <fullName evidence="3">Uncharacterized protein</fullName>
    </submittedName>
</protein>
<dbReference type="EMBL" id="NBNE01007755">
    <property type="protein sequence ID" value="OWZ00270.1"/>
    <property type="molecule type" value="Genomic_DNA"/>
</dbReference>
<proteinExistence type="predicted"/>
<dbReference type="Proteomes" id="UP000198211">
    <property type="component" value="Unassembled WGS sequence"/>
</dbReference>
<dbReference type="AlphaFoldDB" id="A0A225V779"/>
<gene>
    <name evidence="3" type="ORF">PHMEG_00028576</name>
    <name evidence="2" type="ORF">PHMEG_00034179</name>
    <name evidence="1" type="ORF">PHMEG_00037548</name>
</gene>
<reference evidence="3" key="3">
    <citation type="submission" date="2017-03" db="EMBL/GenBank/DDBJ databases">
        <authorList>
            <person name="Afonso C.L."/>
            <person name="Miller P.J."/>
            <person name="Scott M.A."/>
            <person name="Spackman E."/>
            <person name="Goraichik I."/>
            <person name="Dimitrov K.M."/>
            <person name="Suarez D.L."/>
            <person name="Swayne D.E."/>
        </authorList>
    </citation>
    <scope>NUCLEOTIDE SEQUENCE</scope>
    <source>
        <strain evidence="3">Zdho120</strain>
    </source>
</reference>
<evidence type="ECO:0000313" key="2">
    <source>
        <dbReference type="EMBL" id="OWY95738.1"/>
    </source>
</evidence>
<evidence type="ECO:0000313" key="4">
    <source>
        <dbReference type="Proteomes" id="UP000198211"/>
    </source>
</evidence>
<dbReference type="EMBL" id="NBNE01012551">
    <property type="protein sequence ID" value="OWY95738.1"/>
    <property type="molecule type" value="Genomic_DNA"/>
</dbReference>
<accession>A0A225V779</accession>
<evidence type="ECO:0000313" key="1">
    <source>
        <dbReference type="EMBL" id="OWY93159.1"/>
    </source>
</evidence>
<organism evidence="3 4">
    <name type="scientific">Phytophthora megakarya</name>
    <dbReference type="NCBI Taxonomy" id="4795"/>
    <lineage>
        <taxon>Eukaryota</taxon>
        <taxon>Sar</taxon>
        <taxon>Stramenopiles</taxon>
        <taxon>Oomycota</taxon>
        <taxon>Peronosporomycetes</taxon>
        <taxon>Peronosporales</taxon>
        <taxon>Peronosporaceae</taxon>
        <taxon>Phytophthora</taxon>
    </lineage>
</organism>
<name>A0A225V779_9STRA</name>
<reference evidence="3" key="1">
    <citation type="journal article" date="2017" name="Genome Biol. Evol.">
        <title>Phytophthora megakarya and P. palmivora, closely related causal agents of cacao black pod rot, underwent increases in genome sizes and gene numbers by different mechanisms.</title>
        <authorList>
            <person name="Ali S.S."/>
            <person name="Shao J."/>
            <person name="Lary D.J."/>
            <person name="Kronmiller B."/>
            <person name="Shen D."/>
            <person name="Strem M.D."/>
            <person name="Amoako-Attah I."/>
            <person name="Akrofi A.Y."/>
            <person name="Begoude B.A."/>
            <person name="Ten Hoopen G.M."/>
            <person name="Coulibaly K."/>
            <person name="Kebe B.I."/>
            <person name="Melnick R.L."/>
            <person name="Guiltinan M.J."/>
            <person name="Tyler B.M."/>
            <person name="Meinhardt L.W."/>
            <person name="Bailey B.A."/>
        </authorList>
    </citation>
    <scope>NUCLEOTIDE SEQUENCE</scope>
    <source>
        <strain evidence="3">Zdho120</strain>
    </source>
</reference>
<sequence length="59" mass="6699">MKCARFVRGSTTTIIASHFERRSKGSPVTKSIEMLLHRLDGILRGCRSPACFRCEAFIR</sequence>
<evidence type="ECO:0000313" key="3">
    <source>
        <dbReference type="EMBL" id="OWZ00270.1"/>
    </source>
</evidence>
<keyword evidence="4" id="KW-1185">Reference proteome</keyword>
<dbReference type="EMBL" id="NBNE01016605">
    <property type="protein sequence ID" value="OWY93159.1"/>
    <property type="molecule type" value="Genomic_DNA"/>
</dbReference>